<dbReference type="Proteomes" id="UP000318833">
    <property type="component" value="Unassembled WGS sequence"/>
</dbReference>
<keyword evidence="4" id="KW-1185">Reference proteome</keyword>
<keyword evidence="1" id="KW-0175">Coiled coil</keyword>
<evidence type="ECO:0000313" key="4">
    <source>
        <dbReference type="Proteomes" id="UP000318833"/>
    </source>
</evidence>
<accession>A0A554VA76</accession>
<evidence type="ECO:0000313" key="3">
    <source>
        <dbReference type="EMBL" id="TSE02791.1"/>
    </source>
</evidence>
<feature type="domain" description="HTH cro/C1-type" evidence="2">
    <location>
        <begin position="8"/>
        <end position="62"/>
    </location>
</feature>
<dbReference type="OrthoDB" id="1162756at2"/>
<proteinExistence type="predicted"/>
<dbReference type="GO" id="GO:0003677">
    <property type="term" value="F:DNA binding"/>
    <property type="evidence" value="ECO:0007669"/>
    <property type="project" value="InterPro"/>
</dbReference>
<sequence>MIFLSKNIKYLCDRENIGKDAFGKLFGLNRGAIGSYIEGKSYPKLPVIQKISVKYSILIDDLINKDLAKGELTKVSNETDLKKLHLDSLDNYSLSDILSHLYKNDETYKEEPILWMYIKLKVLDSNITDDHNTVRKLERRIAEIERKNNKASKKSS</sequence>
<dbReference type="InterPro" id="IPR010982">
    <property type="entry name" value="Lambda_DNA-bd_dom_sf"/>
</dbReference>
<evidence type="ECO:0000256" key="1">
    <source>
        <dbReference type="SAM" id="Coils"/>
    </source>
</evidence>
<reference evidence="3 4" key="1">
    <citation type="submission" date="2019-07" db="EMBL/GenBank/DDBJ databases">
        <title>The draft genome sequence of Aquimarina algiphila M91.</title>
        <authorList>
            <person name="Meng X."/>
        </authorList>
    </citation>
    <scope>NUCLEOTIDE SEQUENCE [LARGE SCALE GENOMIC DNA]</scope>
    <source>
        <strain evidence="3 4">M91</strain>
    </source>
</reference>
<dbReference type="SUPFAM" id="SSF47413">
    <property type="entry name" value="lambda repressor-like DNA-binding domains"/>
    <property type="match status" value="1"/>
</dbReference>
<dbReference type="Gene3D" id="1.10.260.40">
    <property type="entry name" value="lambda repressor-like DNA-binding domains"/>
    <property type="match status" value="1"/>
</dbReference>
<protein>
    <recommendedName>
        <fullName evidence="2">HTH cro/C1-type domain-containing protein</fullName>
    </recommendedName>
</protein>
<dbReference type="EMBL" id="VLNR01000142">
    <property type="protein sequence ID" value="TSE02791.1"/>
    <property type="molecule type" value="Genomic_DNA"/>
</dbReference>
<organism evidence="3 4">
    <name type="scientific">Aquimarina algiphila</name>
    <dbReference type="NCBI Taxonomy" id="2047982"/>
    <lineage>
        <taxon>Bacteria</taxon>
        <taxon>Pseudomonadati</taxon>
        <taxon>Bacteroidota</taxon>
        <taxon>Flavobacteriia</taxon>
        <taxon>Flavobacteriales</taxon>
        <taxon>Flavobacteriaceae</taxon>
        <taxon>Aquimarina</taxon>
    </lineage>
</organism>
<dbReference type="RefSeq" id="WP_143919193.1">
    <property type="nucleotide sequence ID" value="NZ_CANMIK010000130.1"/>
</dbReference>
<evidence type="ECO:0000259" key="2">
    <source>
        <dbReference type="PROSITE" id="PS50943"/>
    </source>
</evidence>
<dbReference type="PROSITE" id="PS50943">
    <property type="entry name" value="HTH_CROC1"/>
    <property type="match status" value="1"/>
</dbReference>
<gene>
    <name evidence="3" type="ORF">FOF46_30480</name>
</gene>
<dbReference type="InterPro" id="IPR001387">
    <property type="entry name" value="Cro/C1-type_HTH"/>
</dbReference>
<feature type="coiled-coil region" evidence="1">
    <location>
        <begin position="127"/>
        <end position="154"/>
    </location>
</feature>
<dbReference type="AlphaFoldDB" id="A0A554VA76"/>
<name>A0A554VA76_9FLAO</name>
<comment type="caution">
    <text evidence="3">The sequence shown here is derived from an EMBL/GenBank/DDBJ whole genome shotgun (WGS) entry which is preliminary data.</text>
</comment>